<evidence type="ECO:0000313" key="2">
    <source>
        <dbReference type="EMBL" id="VVD03773.1"/>
    </source>
</evidence>
<dbReference type="EMBL" id="FZQP02006799">
    <property type="protein sequence ID" value="VVD03773.1"/>
    <property type="molecule type" value="Genomic_DNA"/>
</dbReference>
<dbReference type="AlphaFoldDB" id="A0A5E4R0A8"/>
<keyword evidence="3" id="KW-1185">Reference proteome</keyword>
<protein>
    <recommendedName>
        <fullName evidence="4">Peptidase A2 domain-containing protein</fullName>
    </recommendedName>
</protein>
<accession>A0A5E4R0A8</accession>
<dbReference type="PANTHER" id="PTHR22955:SF77">
    <property type="entry name" value="ASPARTIC PUTATIVE DOMAIN-CONTAINING PROTEIN-RELATED"/>
    <property type="match status" value="1"/>
</dbReference>
<feature type="compositionally biased region" description="Gly residues" evidence="1">
    <location>
        <begin position="88"/>
        <end position="100"/>
    </location>
</feature>
<feature type="compositionally biased region" description="Basic residues" evidence="1">
    <location>
        <begin position="48"/>
        <end position="61"/>
    </location>
</feature>
<proteinExistence type="predicted"/>
<organism evidence="2 3">
    <name type="scientific">Leptidea sinapis</name>
    <dbReference type="NCBI Taxonomy" id="189913"/>
    <lineage>
        <taxon>Eukaryota</taxon>
        <taxon>Metazoa</taxon>
        <taxon>Ecdysozoa</taxon>
        <taxon>Arthropoda</taxon>
        <taxon>Hexapoda</taxon>
        <taxon>Insecta</taxon>
        <taxon>Pterygota</taxon>
        <taxon>Neoptera</taxon>
        <taxon>Endopterygota</taxon>
        <taxon>Lepidoptera</taxon>
        <taxon>Glossata</taxon>
        <taxon>Ditrysia</taxon>
        <taxon>Papilionoidea</taxon>
        <taxon>Pieridae</taxon>
        <taxon>Dismorphiinae</taxon>
        <taxon>Leptidea</taxon>
    </lineage>
</organism>
<evidence type="ECO:0008006" key="4">
    <source>
        <dbReference type="Google" id="ProtNLM"/>
    </source>
</evidence>
<sequence length="311" mass="33682">MSQCRWWWRADGQVSATSTAGSTSSPVSSTRSSRYTTHARYTPLQHTRVSRTHTRHSRPHPTRAASPAQVLLQLGGGGEQVADGVGGAARAGRGGRGGFSSQGSNHSAKDCRSNVKCRICKRRHDTTLHPTRSNNPNINKNETSGSVATASEMNTFDSMQMVSCFSTDKVQQQVLLDTAIVKAMSRHGDSHEVRALLDQGSQCFFVTESTVQYLGLKKIPIRSKITGLGGNKNVVLKTMVSIDIQSQIDSNIIIPRGSIPQQVLLGSKMASSGLEICELLSEYFQSVYKAQLPGTATQSHINIPSLIESEI</sequence>
<reference evidence="2 3" key="1">
    <citation type="submission" date="2017-07" db="EMBL/GenBank/DDBJ databases">
        <authorList>
            <person name="Talla V."/>
            <person name="Backstrom N."/>
        </authorList>
    </citation>
    <scope>NUCLEOTIDE SEQUENCE [LARGE SCALE GENOMIC DNA]</scope>
</reference>
<gene>
    <name evidence="2" type="ORF">LSINAPIS_LOCUS13693</name>
</gene>
<evidence type="ECO:0000313" key="3">
    <source>
        <dbReference type="Proteomes" id="UP000324832"/>
    </source>
</evidence>
<name>A0A5E4R0A8_9NEOP</name>
<dbReference type="PANTHER" id="PTHR22955">
    <property type="entry name" value="RETROTRANSPOSON"/>
    <property type="match status" value="1"/>
</dbReference>
<feature type="region of interest" description="Disordered" evidence="1">
    <location>
        <begin position="15"/>
        <end position="65"/>
    </location>
</feature>
<feature type="compositionally biased region" description="Low complexity" evidence="1">
    <location>
        <begin position="15"/>
        <end position="42"/>
    </location>
</feature>
<dbReference type="Proteomes" id="UP000324832">
    <property type="component" value="Unassembled WGS sequence"/>
</dbReference>
<dbReference type="Pfam" id="PF13650">
    <property type="entry name" value="Asp_protease_2"/>
    <property type="match status" value="1"/>
</dbReference>
<feature type="region of interest" description="Disordered" evidence="1">
    <location>
        <begin position="88"/>
        <end position="109"/>
    </location>
</feature>
<evidence type="ECO:0000256" key="1">
    <source>
        <dbReference type="SAM" id="MobiDB-lite"/>
    </source>
</evidence>